<gene>
    <name evidence="1" type="ORF">GGD71_001672</name>
</gene>
<dbReference type="RefSeq" id="WP_184636819.1">
    <property type="nucleotide sequence ID" value="NZ_JACIFZ010000002.1"/>
</dbReference>
<sequence>MSKDELAIYFDGEGADLLLSKISELLDGKGNVEHVGCLRLLRGDPEEAMIELRLNVLDRLEMKNNSLLLDMSSDALEYAFHQLSEFLRTGYFFPSEFWSFSREGRKYDTQVFFGKLTFVKMTFLTPA</sequence>
<accession>A0A840FIU6</accession>
<evidence type="ECO:0000313" key="2">
    <source>
        <dbReference type="Proteomes" id="UP000524450"/>
    </source>
</evidence>
<dbReference type="AlphaFoldDB" id="A0A840FIU6"/>
<proteinExistence type="predicted"/>
<dbReference type="EMBL" id="JACIFZ010000002">
    <property type="protein sequence ID" value="MBB4220912.1"/>
    <property type="molecule type" value="Genomic_DNA"/>
</dbReference>
<comment type="caution">
    <text evidence="1">The sequence shown here is derived from an EMBL/GenBank/DDBJ whole genome shotgun (WGS) entry which is preliminary data.</text>
</comment>
<name>A0A840FIU6_9BURK</name>
<organism evidence="1 2">
    <name type="scientific">Variovorax guangxiensis</name>
    <dbReference type="NCBI Taxonomy" id="1775474"/>
    <lineage>
        <taxon>Bacteria</taxon>
        <taxon>Pseudomonadati</taxon>
        <taxon>Pseudomonadota</taxon>
        <taxon>Betaproteobacteria</taxon>
        <taxon>Burkholderiales</taxon>
        <taxon>Comamonadaceae</taxon>
        <taxon>Variovorax</taxon>
    </lineage>
</organism>
<dbReference type="Proteomes" id="UP000524450">
    <property type="component" value="Unassembled WGS sequence"/>
</dbReference>
<protein>
    <submittedName>
        <fullName evidence="1">Uncharacterized protein</fullName>
    </submittedName>
</protein>
<reference evidence="1 2" key="1">
    <citation type="submission" date="2020-08" db="EMBL/GenBank/DDBJ databases">
        <title>Genomic Encyclopedia of Type Strains, Phase IV (KMG-V): Genome sequencing to study the core and pangenomes of soil and plant-associated prokaryotes.</title>
        <authorList>
            <person name="Whitman W."/>
        </authorList>
    </citation>
    <scope>NUCLEOTIDE SEQUENCE [LARGE SCALE GENOMIC DNA]</scope>
    <source>
        <strain evidence="1 2">34/80</strain>
    </source>
</reference>
<evidence type="ECO:0000313" key="1">
    <source>
        <dbReference type="EMBL" id="MBB4220912.1"/>
    </source>
</evidence>